<evidence type="ECO:0000313" key="11">
    <source>
        <dbReference type="EMBL" id="KAF4615516.1"/>
    </source>
</evidence>
<dbReference type="PANTHER" id="PTHR12289">
    <property type="entry name" value="METAXIN RELATED"/>
    <property type="match status" value="1"/>
</dbReference>
<keyword evidence="8" id="KW-1133">Transmembrane helix</keyword>
<evidence type="ECO:0000256" key="2">
    <source>
        <dbReference type="ARBA" id="ARBA00009170"/>
    </source>
</evidence>
<keyword evidence="8" id="KW-0812">Transmembrane</keyword>
<evidence type="ECO:0000256" key="6">
    <source>
        <dbReference type="ARBA" id="ARBA00023128"/>
    </source>
</evidence>
<name>A0A8H4QRF0_9AGAR</name>
<gene>
    <name evidence="11" type="ORF">D9613_002752</name>
</gene>
<feature type="domain" description="Metaxin glutathione S-transferase" evidence="10">
    <location>
        <begin position="218"/>
        <end position="280"/>
    </location>
</feature>
<keyword evidence="6" id="KW-0496">Mitochondrion</keyword>
<accession>A0A8H4QRF0</accession>
<protein>
    <recommendedName>
        <fullName evidence="13">Mitochondrial outer membrane transport complex Sam37/metaxin N-terminal domain-containing protein</fullName>
    </recommendedName>
</protein>
<evidence type="ECO:0008006" key="13">
    <source>
        <dbReference type="Google" id="ProtNLM"/>
    </source>
</evidence>
<feature type="transmembrane region" description="Helical" evidence="8">
    <location>
        <begin position="330"/>
        <end position="348"/>
    </location>
</feature>
<evidence type="ECO:0000256" key="8">
    <source>
        <dbReference type="SAM" id="Phobius"/>
    </source>
</evidence>
<evidence type="ECO:0000256" key="3">
    <source>
        <dbReference type="ARBA" id="ARBA00022448"/>
    </source>
</evidence>
<evidence type="ECO:0000259" key="10">
    <source>
        <dbReference type="Pfam" id="PF17171"/>
    </source>
</evidence>
<proteinExistence type="inferred from homology"/>
<dbReference type="InterPro" id="IPR036282">
    <property type="entry name" value="Glutathione-S-Trfase_C_sf"/>
</dbReference>
<evidence type="ECO:0000256" key="1">
    <source>
        <dbReference type="ARBA" id="ARBA00004294"/>
    </source>
</evidence>
<dbReference type="GO" id="GO:0015031">
    <property type="term" value="P:protein transport"/>
    <property type="evidence" value="ECO:0007669"/>
    <property type="project" value="UniProtKB-KW"/>
</dbReference>
<organism evidence="11 12">
    <name type="scientific">Agrocybe pediades</name>
    <dbReference type="NCBI Taxonomy" id="84607"/>
    <lineage>
        <taxon>Eukaryota</taxon>
        <taxon>Fungi</taxon>
        <taxon>Dikarya</taxon>
        <taxon>Basidiomycota</taxon>
        <taxon>Agaricomycotina</taxon>
        <taxon>Agaricomycetes</taxon>
        <taxon>Agaricomycetidae</taxon>
        <taxon>Agaricales</taxon>
        <taxon>Agaricineae</taxon>
        <taxon>Strophariaceae</taxon>
        <taxon>Agrocybe</taxon>
    </lineage>
</organism>
<dbReference type="Pfam" id="PF17171">
    <property type="entry name" value="GST_C_6"/>
    <property type="match status" value="1"/>
</dbReference>
<dbReference type="EMBL" id="JAACJL010000044">
    <property type="protein sequence ID" value="KAF4615516.1"/>
    <property type="molecule type" value="Genomic_DNA"/>
</dbReference>
<evidence type="ECO:0000256" key="7">
    <source>
        <dbReference type="ARBA" id="ARBA00023136"/>
    </source>
</evidence>
<keyword evidence="7 8" id="KW-0472">Membrane</keyword>
<comment type="similarity">
    <text evidence="2">Belongs to the metaxin family.</text>
</comment>
<evidence type="ECO:0000259" key="9">
    <source>
        <dbReference type="Pfam" id="PF10568"/>
    </source>
</evidence>
<dbReference type="InterPro" id="IPR019564">
    <property type="entry name" value="Sam37/metaxin_N"/>
</dbReference>
<comment type="subcellular location">
    <subcellularLocation>
        <location evidence="1">Mitochondrion outer membrane</location>
    </subcellularLocation>
</comment>
<evidence type="ECO:0000256" key="4">
    <source>
        <dbReference type="ARBA" id="ARBA00022787"/>
    </source>
</evidence>
<dbReference type="GO" id="GO:0001401">
    <property type="term" value="C:SAM complex"/>
    <property type="evidence" value="ECO:0007669"/>
    <property type="project" value="InterPro"/>
</dbReference>
<dbReference type="CDD" id="cd03054">
    <property type="entry name" value="GST_N_Metaxin"/>
    <property type="match status" value="1"/>
</dbReference>
<keyword evidence="5" id="KW-0653">Protein transport</keyword>
<dbReference type="InterPro" id="IPR050931">
    <property type="entry name" value="Mito_Protein_Transport_Metaxin"/>
</dbReference>
<dbReference type="AlphaFoldDB" id="A0A8H4QRF0"/>
<sequence>MDESLPSPSLILHVWPGQWGLPSFDPLCLAAVLYLQIAIPGKFSLKECSNPDASPSGQLPFLVHDQHVSTSFESIVKYVSGLRESDYEKYEHANLDITLNATQRSKRVAWFAHAESHLADLVYHNIYANVDNWSNVTLPALAAIFPVPQKYYVPRRMRDSYFPRLEASGLWKSVVEEEKPTEKPFPRDVRPAEKKKLSNDASLSLAFDKEKTLTRARAELDIYAELIGDQPYTFGQRVSSLDVLIAAHVLLLIYPLFPDTLLKDLLIQSYPSLVALSRRVHAVAFESGNPDIMLAPAASSLWALLPSWPGRQKPAPKDSNAPEDIHYTHMRWGFVGLAVGSLLAYLVLVGRQYTVTWQVAGAEGEVEEEEETLEETTA</sequence>
<keyword evidence="3" id="KW-0813">Transport</keyword>
<evidence type="ECO:0000313" key="12">
    <source>
        <dbReference type="Proteomes" id="UP000521872"/>
    </source>
</evidence>
<comment type="caution">
    <text evidence="11">The sequence shown here is derived from an EMBL/GenBank/DDBJ whole genome shotgun (WGS) entry which is preliminary data.</text>
</comment>
<keyword evidence="12" id="KW-1185">Reference proteome</keyword>
<reference evidence="11 12" key="1">
    <citation type="submission" date="2019-12" db="EMBL/GenBank/DDBJ databases">
        <authorList>
            <person name="Floudas D."/>
            <person name="Bentzer J."/>
            <person name="Ahren D."/>
            <person name="Johansson T."/>
            <person name="Persson P."/>
            <person name="Tunlid A."/>
        </authorList>
    </citation>
    <scope>NUCLEOTIDE SEQUENCE [LARGE SCALE GENOMIC DNA]</scope>
    <source>
        <strain evidence="11 12">CBS 102.39</strain>
    </source>
</reference>
<keyword evidence="4" id="KW-1000">Mitochondrion outer membrane</keyword>
<evidence type="ECO:0000256" key="5">
    <source>
        <dbReference type="ARBA" id="ARBA00022927"/>
    </source>
</evidence>
<dbReference type="PANTHER" id="PTHR12289:SF41">
    <property type="entry name" value="FAILED AXON CONNECTIONS-RELATED"/>
    <property type="match status" value="1"/>
</dbReference>
<dbReference type="InterPro" id="IPR033468">
    <property type="entry name" value="Metaxin_GST"/>
</dbReference>
<dbReference type="SUPFAM" id="SSF47616">
    <property type="entry name" value="GST C-terminal domain-like"/>
    <property type="match status" value="1"/>
</dbReference>
<dbReference type="GO" id="GO:0007005">
    <property type="term" value="P:mitochondrion organization"/>
    <property type="evidence" value="ECO:0007669"/>
    <property type="project" value="TreeGrafter"/>
</dbReference>
<dbReference type="Proteomes" id="UP000521872">
    <property type="component" value="Unassembled WGS sequence"/>
</dbReference>
<feature type="domain" description="Mitochondrial outer membrane transport complex Sam37/metaxin N-terminal" evidence="9">
    <location>
        <begin position="28"/>
        <end position="158"/>
    </location>
</feature>
<dbReference type="Pfam" id="PF10568">
    <property type="entry name" value="Tom37"/>
    <property type="match status" value="1"/>
</dbReference>